<dbReference type="Proteomes" id="UP000004968">
    <property type="component" value="Unassembled WGS sequence"/>
</dbReference>
<dbReference type="EMBL" id="ACIO01000238">
    <property type="protein sequence ID" value="EFC98755.1"/>
    <property type="molecule type" value="Genomic_DNA"/>
</dbReference>
<name>D3AHC3_9FIRM</name>
<dbReference type="AlphaFoldDB" id="D3AHC3"/>
<protein>
    <submittedName>
        <fullName evidence="1">Uncharacterized protein</fullName>
    </submittedName>
</protein>
<sequence>ADSGFAVPAVIIGGSRTDAALSYDEASKILTLELSEIPTEKNIEVCFETGMRVAAANRGAQAYEILNRAQISYDKKEAMFEAVKKQRGDALLTILSMEENTTLTGALAEIMSDPLP</sequence>
<organism evidence="1 2">
    <name type="scientific">Hungatella hathewayi DSM 13479</name>
    <dbReference type="NCBI Taxonomy" id="566550"/>
    <lineage>
        <taxon>Bacteria</taxon>
        <taxon>Bacillati</taxon>
        <taxon>Bacillota</taxon>
        <taxon>Clostridia</taxon>
        <taxon>Lachnospirales</taxon>
        <taxon>Lachnospiraceae</taxon>
        <taxon>Hungatella</taxon>
    </lineage>
</organism>
<evidence type="ECO:0000313" key="1">
    <source>
        <dbReference type="EMBL" id="EFC98755.1"/>
    </source>
</evidence>
<reference evidence="1 2" key="1">
    <citation type="submission" date="2010-01" db="EMBL/GenBank/DDBJ databases">
        <authorList>
            <person name="Weinstock G."/>
            <person name="Sodergren E."/>
            <person name="Clifton S."/>
            <person name="Fulton L."/>
            <person name="Fulton B."/>
            <person name="Courtney L."/>
            <person name="Fronick C."/>
            <person name="Harrison M."/>
            <person name="Strong C."/>
            <person name="Farmer C."/>
            <person name="Delahaunty K."/>
            <person name="Markovic C."/>
            <person name="Hall O."/>
            <person name="Minx P."/>
            <person name="Tomlinson C."/>
            <person name="Mitreva M."/>
            <person name="Nelson J."/>
            <person name="Hou S."/>
            <person name="Wollam A."/>
            <person name="Pepin K.H."/>
            <person name="Johnson M."/>
            <person name="Bhonagiri V."/>
            <person name="Nash W.E."/>
            <person name="Warren W."/>
            <person name="Chinwalla A."/>
            <person name="Mardis E.R."/>
            <person name="Wilson R.K."/>
        </authorList>
    </citation>
    <scope>NUCLEOTIDE SEQUENCE [LARGE SCALE GENOMIC DNA]</scope>
    <source>
        <strain evidence="1 2">DSM 13479</strain>
    </source>
</reference>
<dbReference type="HOGENOM" id="CLU_2089865_0_0_9"/>
<accession>D3AHC3</accession>
<comment type="caution">
    <text evidence="1">The sequence shown here is derived from an EMBL/GenBank/DDBJ whole genome shotgun (WGS) entry which is preliminary data.</text>
</comment>
<evidence type="ECO:0000313" key="2">
    <source>
        <dbReference type="Proteomes" id="UP000004968"/>
    </source>
</evidence>
<feature type="non-terminal residue" evidence="1">
    <location>
        <position position="1"/>
    </location>
</feature>
<proteinExistence type="predicted"/>
<gene>
    <name evidence="1" type="ORF">CLOSTHATH_03011</name>
</gene>